<dbReference type="Proteomes" id="UP000092504">
    <property type="component" value="Unassembled WGS sequence"/>
</dbReference>
<accession>A0A1B8NVA3</accession>
<feature type="transmembrane region" description="Helical" evidence="5">
    <location>
        <begin position="395"/>
        <end position="412"/>
    </location>
</feature>
<gene>
    <name evidence="6" type="primary">virB6</name>
    <name evidence="6" type="ORF">A8U91_02958</name>
</gene>
<proteinExistence type="predicted"/>
<evidence type="ECO:0000256" key="3">
    <source>
        <dbReference type="ARBA" id="ARBA00022989"/>
    </source>
</evidence>
<organism evidence="6 7">
    <name type="scientific">Halomonas elongata</name>
    <dbReference type="NCBI Taxonomy" id="2746"/>
    <lineage>
        <taxon>Bacteria</taxon>
        <taxon>Pseudomonadati</taxon>
        <taxon>Pseudomonadota</taxon>
        <taxon>Gammaproteobacteria</taxon>
        <taxon>Oceanospirillales</taxon>
        <taxon>Halomonadaceae</taxon>
        <taxon>Halomonas</taxon>
    </lineage>
</organism>
<name>A0A1B8NVA3_HALEL</name>
<evidence type="ECO:0000256" key="2">
    <source>
        <dbReference type="ARBA" id="ARBA00022692"/>
    </source>
</evidence>
<dbReference type="PATRIC" id="fig|2746.7.peg.3040"/>
<feature type="transmembrane region" description="Helical" evidence="5">
    <location>
        <begin position="258"/>
        <end position="278"/>
    </location>
</feature>
<feature type="transmembrane region" description="Helical" evidence="5">
    <location>
        <begin position="62"/>
        <end position="82"/>
    </location>
</feature>
<feature type="transmembrane region" description="Helical" evidence="5">
    <location>
        <begin position="355"/>
        <end position="375"/>
    </location>
</feature>
<dbReference type="GO" id="GO:0016020">
    <property type="term" value="C:membrane"/>
    <property type="evidence" value="ECO:0007669"/>
    <property type="project" value="UniProtKB-SubCell"/>
</dbReference>
<dbReference type="GO" id="GO:0030255">
    <property type="term" value="P:protein secretion by the type IV secretion system"/>
    <property type="evidence" value="ECO:0007669"/>
    <property type="project" value="InterPro"/>
</dbReference>
<feature type="transmembrane region" description="Helical" evidence="5">
    <location>
        <begin position="168"/>
        <end position="186"/>
    </location>
</feature>
<evidence type="ECO:0000313" key="7">
    <source>
        <dbReference type="Proteomes" id="UP000092504"/>
    </source>
</evidence>
<feature type="transmembrane region" description="Helical" evidence="5">
    <location>
        <begin position="192"/>
        <end position="211"/>
    </location>
</feature>
<comment type="caution">
    <text evidence="6">The sequence shown here is derived from an EMBL/GenBank/DDBJ whole genome shotgun (WGS) entry which is preliminary data.</text>
</comment>
<comment type="subcellular location">
    <subcellularLocation>
        <location evidence="1">Membrane</location>
        <topology evidence="1">Multi-pass membrane protein</topology>
    </subcellularLocation>
</comment>
<reference evidence="6 7" key="1">
    <citation type="submission" date="2016-06" db="EMBL/GenBank/DDBJ databases">
        <title>Genome sequence of halotolerant plant growth promoting strain of Halomonas elongata HEK1 isolated from salterns of Rann of Kutch, Gujarat, India.</title>
        <authorList>
            <person name="Gaba S."/>
            <person name="Singh R.N."/>
            <person name="Abrol S."/>
            <person name="Kaushik R."/>
            <person name="Saxena A.K."/>
        </authorList>
    </citation>
    <scope>NUCLEOTIDE SEQUENCE [LARGE SCALE GENOMIC DNA]</scope>
    <source>
        <strain evidence="6 7">HEK1</strain>
    </source>
</reference>
<evidence type="ECO:0000313" key="6">
    <source>
        <dbReference type="EMBL" id="OBX33915.1"/>
    </source>
</evidence>
<protein>
    <submittedName>
        <fullName evidence="6">Type IV secretion system protein VirB6</fullName>
    </submittedName>
</protein>
<evidence type="ECO:0000256" key="5">
    <source>
        <dbReference type="SAM" id="Phobius"/>
    </source>
</evidence>
<evidence type="ECO:0000256" key="1">
    <source>
        <dbReference type="ARBA" id="ARBA00004141"/>
    </source>
</evidence>
<evidence type="ECO:0000256" key="4">
    <source>
        <dbReference type="ARBA" id="ARBA00023136"/>
    </source>
</evidence>
<feature type="transmembrane region" description="Helical" evidence="5">
    <location>
        <begin position="232"/>
        <end position="252"/>
    </location>
</feature>
<dbReference type="EMBL" id="MAJD01000002">
    <property type="protein sequence ID" value="OBX33915.1"/>
    <property type="molecule type" value="Genomic_DNA"/>
</dbReference>
<feature type="transmembrane region" description="Helical" evidence="5">
    <location>
        <begin position="136"/>
        <end position="161"/>
    </location>
</feature>
<keyword evidence="2 5" id="KW-0812">Transmembrane</keyword>
<feature type="transmembrane region" description="Helical" evidence="5">
    <location>
        <begin position="26"/>
        <end position="50"/>
    </location>
</feature>
<dbReference type="Pfam" id="PF04610">
    <property type="entry name" value="TrbL"/>
    <property type="match status" value="1"/>
</dbReference>
<dbReference type="AlphaFoldDB" id="A0A1B8NVA3"/>
<dbReference type="InterPro" id="IPR007688">
    <property type="entry name" value="Conjugal_tfr_TrbL/VirB6"/>
</dbReference>
<keyword evidence="3 5" id="KW-1133">Transmembrane helix</keyword>
<sequence length="429" mass="45886">MNVFEGIFRIVDNTLDGYVYSTVGDLIAFLSPIFTSMLIIWIAIWGYVMMFGKVAEPLQEGVFRILRIGFIMALGLTVGTYMDVVVDMLAQGPGTVAAVVTGTDGGSAQLLDQLFSRVLGLADEAWEEAGVLDGDFGMYLVGALIMVFGAAVTVIVAFLILASKIVTAGLLAVGPLFIIGLLFNATQKFFEAWLAQVMNFGMILILGSSIGRMAVDTSEAFMTLVESSTSDMTSMTSAAYLCAFFFLAGLVIKQVPAIASGLGGGVALATQGALSSAMSSMRPTTMRRQARRVSHDARLAGSAAAAPAKGAYKAGKAAHRAYQKRFGANTITEDNGMEGKKGIWRARWARIQRGWDLVFSGLLLVMGVTLFVALLPGLPDMIWNALTGDGEAVRTLFVGGAGVAVCVLQWRWRNAVYPHLRRDARGKRS</sequence>
<keyword evidence="4 5" id="KW-0472">Membrane</keyword>